<dbReference type="EMBL" id="KQ416731">
    <property type="protein sequence ID" value="KOF95506.1"/>
    <property type="molecule type" value="Genomic_DNA"/>
</dbReference>
<protein>
    <submittedName>
        <fullName evidence="1">Uncharacterized protein</fullName>
    </submittedName>
</protein>
<accession>A0A0L8I241</accession>
<organism evidence="1">
    <name type="scientific">Octopus bimaculoides</name>
    <name type="common">California two-spotted octopus</name>
    <dbReference type="NCBI Taxonomy" id="37653"/>
    <lineage>
        <taxon>Eukaryota</taxon>
        <taxon>Metazoa</taxon>
        <taxon>Spiralia</taxon>
        <taxon>Lophotrochozoa</taxon>
        <taxon>Mollusca</taxon>
        <taxon>Cephalopoda</taxon>
        <taxon>Coleoidea</taxon>
        <taxon>Octopodiformes</taxon>
        <taxon>Octopoda</taxon>
        <taxon>Incirrata</taxon>
        <taxon>Octopodidae</taxon>
        <taxon>Octopus</taxon>
    </lineage>
</organism>
<name>A0A0L8I241_OCTBM</name>
<sequence>MAQEWLCGKVWFPFQIVTANQFAIVPKRHLTFLIILPFRTCYSSVANSCIFWTL</sequence>
<dbReference type="AlphaFoldDB" id="A0A0L8I241"/>
<gene>
    <name evidence="1" type="ORF">OCBIM_22038227mg</name>
</gene>
<proteinExistence type="predicted"/>
<reference evidence="1" key="1">
    <citation type="submission" date="2015-07" db="EMBL/GenBank/DDBJ databases">
        <title>MeaNS - Measles Nucleotide Surveillance Program.</title>
        <authorList>
            <person name="Tran T."/>
            <person name="Druce J."/>
        </authorList>
    </citation>
    <scope>NUCLEOTIDE SEQUENCE</scope>
    <source>
        <strain evidence="1">UCB-OBI-ISO-001</strain>
        <tissue evidence="1">Gonad</tissue>
    </source>
</reference>
<evidence type="ECO:0000313" key="1">
    <source>
        <dbReference type="EMBL" id="KOF95506.1"/>
    </source>
</evidence>